<dbReference type="KEGG" id="slr:L21SP2_2499"/>
<sequence length="327" mass="35874">MVHQRIAGVVFAGLLFFTGHWLFADETYPFTPDSSWSAPLYYYIEDSIQLCTRLSADSGDAGGEESPLYSRLGTALRRWQDVNSASALYLHSLLDNDTADSGTEDAAGTRPETEQSRGDGSPETPTSRMLDEVRGVKRNLISLANDALKIVAELDDLGADFSSGSGDRKRLLENLLQAMPLLRPDITPTYSFWSTLPESGDGMDASTVISAMGSGSSTQLEQLLEDARASSAHRRVLDRRLSAGSGFQPLVDDPVRILYSTGLEESAPLILEDAEYVYYRTLHRDFFNDRLSSSQTWSGYVDNLRRTQRNLDGALGPEIPPGSCSPD</sequence>
<accession>V5WJ39</accession>
<evidence type="ECO:0000313" key="2">
    <source>
        <dbReference type="EMBL" id="AHC15852.1"/>
    </source>
</evidence>
<feature type="region of interest" description="Disordered" evidence="1">
    <location>
        <begin position="99"/>
        <end position="131"/>
    </location>
</feature>
<dbReference type="STRING" id="1307761.L21SP2_2499"/>
<evidence type="ECO:0000256" key="1">
    <source>
        <dbReference type="SAM" id="MobiDB-lite"/>
    </source>
</evidence>
<evidence type="ECO:0000313" key="3">
    <source>
        <dbReference type="Proteomes" id="UP000018680"/>
    </source>
</evidence>
<gene>
    <name evidence="2" type="ORF">L21SP2_2499</name>
</gene>
<proteinExistence type="predicted"/>
<protein>
    <submittedName>
        <fullName evidence="2">Uncharacterized protein</fullName>
    </submittedName>
</protein>
<dbReference type="HOGENOM" id="CLU_849639_0_0_12"/>
<name>V5WJ39_9SPIO</name>
<dbReference type="AlphaFoldDB" id="V5WJ39"/>
<organism evidence="2 3">
    <name type="scientific">Salinispira pacifica</name>
    <dbReference type="NCBI Taxonomy" id="1307761"/>
    <lineage>
        <taxon>Bacteria</taxon>
        <taxon>Pseudomonadati</taxon>
        <taxon>Spirochaetota</taxon>
        <taxon>Spirochaetia</taxon>
        <taxon>Spirochaetales</taxon>
        <taxon>Spirochaetaceae</taxon>
        <taxon>Salinispira</taxon>
    </lineage>
</organism>
<dbReference type="EMBL" id="CP006939">
    <property type="protein sequence ID" value="AHC15852.1"/>
    <property type="molecule type" value="Genomic_DNA"/>
</dbReference>
<keyword evidence="3" id="KW-1185">Reference proteome</keyword>
<dbReference type="Proteomes" id="UP000018680">
    <property type="component" value="Chromosome"/>
</dbReference>
<reference evidence="2 3" key="1">
    <citation type="journal article" date="2015" name="Stand. Genomic Sci.">
        <title>Complete genome sequence and description of Salinispira pacifica gen. nov., sp. nov., a novel spirochaete isolated form a hypersaline microbial mat.</title>
        <authorList>
            <person name="Ben Hania W."/>
            <person name="Joseph M."/>
            <person name="Schumann P."/>
            <person name="Bunk B."/>
            <person name="Fiebig A."/>
            <person name="Sproer C."/>
            <person name="Klenk H.P."/>
            <person name="Fardeau M.L."/>
            <person name="Spring S."/>
        </authorList>
    </citation>
    <scope>NUCLEOTIDE SEQUENCE [LARGE SCALE GENOMIC DNA]</scope>
    <source>
        <strain evidence="2 3">L21-RPul-D2</strain>
    </source>
</reference>
<dbReference type="RefSeq" id="WP_024268755.1">
    <property type="nucleotide sequence ID" value="NC_023035.1"/>
</dbReference>